<dbReference type="AlphaFoldDB" id="A0AAE0B997"/>
<gene>
    <name evidence="3" type="ORF">Dsin_003320</name>
</gene>
<dbReference type="EMBL" id="JANJYJ010000001">
    <property type="protein sequence ID" value="KAK3231439.1"/>
    <property type="molecule type" value="Genomic_DNA"/>
</dbReference>
<proteinExistence type="inferred from homology"/>
<keyword evidence="4" id="KW-1185">Reference proteome</keyword>
<reference evidence="3" key="1">
    <citation type="journal article" date="2023" name="Plant J.">
        <title>Genome sequences and population genomics provide insights into the demographic history, inbreeding, and mutation load of two 'living fossil' tree species of Dipteronia.</title>
        <authorList>
            <person name="Feng Y."/>
            <person name="Comes H.P."/>
            <person name="Chen J."/>
            <person name="Zhu S."/>
            <person name="Lu R."/>
            <person name="Zhang X."/>
            <person name="Li P."/>
            <person name="Qiu J."/>
            <person name="Olsen K.M."/>
            <person name="Qiu Y."/>
        </authorList>
    </citation>
    <scope>NUCLEOTIDE SEQUENCE</scope>
    <source>
        <strain evidence="3">NBL</strain>
    </source>
</reference>
<dbReference type="Gene3D" id="3.40.50.1820">
    <property type="entry name" value="alpha/beta hydrolase"/>
    <property type="match status" value="1"/>
</dbReference>
<evidence type="ECO:0000259" key="2">
    <source>
        <dbReference type="Pfam" id="PF07859"/>
    </source>
</evidence>
<evidence type="ECO:0000256" key="1">
    <source>
        <dbReference type="ARBA" id="ARBA00010515"/>
    </source>
</evidence>
<dbReference type="PANTHER" id="PTHR23024:SF577">
    <property type="entry name" value="CARBOXYLESTERASE 2-RELATED"/>
    <property type="match status" value="1"/>
</dbReference>
<dbReference type="InterPro" id="IPR050466">
    <property type="entry name" value="Carboxylest/Gibb_receptor"/>
</dbReference>
<sequence>MGSTGEAVEVSIEVFPYLRVYKDGKVERLAGTEVVPAGLDPETLVLSKDIVVVPETGVSARIYRPNNNNSTESDQKLPLVVYFHGGAFCISSTADPKYHASLNNLVAEANVILVSVNYRLAPEFPLPTAFEDCWAAIQWVASHVNGDGGDNHDREAWLKESVDFEKVFLVGDSAGSTLAHHLSFRVKNSDTGRDLKVCGIGMINPYFWGKDPIGMEVSDEFRKKMVDSWWMFVCASEEGCDDPLINPFVDGAPSLDGLGCDKVLVVVAEKDILRDRGRLYYKKLVNSGWPGKAEIMEFEDEDHVFHIFDHTTDKAKSLIKRLASFINQDGAFAFAV</sequence>
<dbReference type="Proteomes" id="UP001281410">
    <property type="component" value="Unassembled WGS sequence"/>
</dbReference>
<dbReference type="SUPFAM" id="SSF53474">
    <property type="entry name" value="alpha/beta-Hydrolases"/>
    <property type="match status" value="1"/>
</dbReference>
<accession>A0AAE0B997</accession>
<comment type="similarity">
    <text evidence="1">Belongs to the 'GDXG' lipolytic enzyme family.</text>
</comment>
<feature type="domain" description="Alpha/beta hydrolase fold-3" evidence="2">
    <location>
        <begin position="80"/>
        <end position="306"/>
    </location>
</feature>
<protein>
    <recommendedName>
        <fullName evidence="2">Alpha/beta hydrolase fold-3 domain-containing protein</fullName>
    </recommendedName>
</protein>
<name>A0AAE0B997_9ROSI</name>
<evidence type="ECO:0000313" key="3">
    <source>
        <dbReference type="EMBL" id="KAK3231439.1"/>
    </source>
</evidence>
<comment type="caution">
    <text evidence="3">The sequence shown here is derived from an EMBL/GenBank/DDBJ whole genome shotgun (WGS) entry which is preliminary data.</text>
</comment>
<dbReference type="InterPro" id="IPR029058">
    <property type="entry name" value="AB_hydrolase_fold"/>
</dbReference>
<dbReference type="Pfam" id="PF07859">
    <property type="entry name" value="Abhydrolase_3"/>
    <property type="match status" value="1"/>
</dbReference>
<evidence type="ECO:0000313" key="4">
    <source>
        <dbReference type="Proteomes" id="UP001281410"/>
    </source>
</evidence>
<dbReference type="InterPro" id="IPR013094">
    <property type="entry name" value="AB_hydrolase_3"/>
</dbReference>
<organism evidence="3 4">
    <name type="scientific">Dipteronia sinensis</name>
    <dbReference type="NCBI Taxonomy" id="43782"/>
    <lineage>
        <taxon>Eukaryota</taxon>
        <taxon>Viridiplantae</taxon>
        <taxon>Streptophyta</taxon>
        <taxon>Embryophyta</taxon>
        <taxon>Tracheophyta</taxon>
        <taxon>Spermatophyta</taxon>
        <taxon>Magnoliopsida</taxon>
        <taxon>eudicotyledons</taxon>
        <taxon>Gunneridae</taxon>
        <taxon>Pentapetalae</taxon>
        <taxon>rosids</taxon>
        <taxon>malvids</taxon>
        <taxon>Sapindales</taxon>
        <taxon>Sapindaceae</taxon>
        <taxon>Hippocastanoideae</taxon>
        <taxon>Acereae</taxon>
        <taxon>Dipteronia</taxon>
    </lineage>
</organism>
<dbReference type="GO" id="GO:0016787">
    <property type="term" value="F:hydrolase activity"/>
    <property type="evidence" value="ECO:0007669"/>
    <property type="project" value="InterPro"/>
</dbReference>
<dbReference type="PANTHER" id="PTHR23024">
    <property type="entry name" value="ARYLACETAMIDE DEACETYLASE"/>
    <property type="match status" value="1"/>
</dbReference>